<proteinExistence type="predicted"/>
<name>A0A5B7JQ12_PORTR</name>
<reference evidence="1 2" key="1">
    <citation type="submission" date="2019-05" db="EMBL/GenBank/DDBJ databases">
        <title>Another draft genome of Portunus trituberculatus and its Hox gene families provides insights of decapod evolution.</title>
        <authorList>
            <person name="Jeong J.-H."/>
            <person name="Song I."/>
            <person name="Kim S."/>
            <person name="Choi T."/>
            <person name="Kim D."/>
            <person name="Ryu S."/>
            <person name="Kim W."/>
        </authorList>
    </citation>
    <scope>NUCLEOTIDE SEQUENCE [LARGE SCALE GENOMIC DNA]</scope>
    <source>
        <tissue evidence="1">Muscle</tissue>
    </source>
</reference>
<dbReference type="Proteomes" id="UP000324222">
    <property type="component" value="Unassembled WGS sequence"/>
</dbReference>
<evidence type="ECO:0000313" key="2">
    <source>
        <dbReference type="Proteomes" id="UP000324222"/>
    </source>
</evidence>
<dbReference type="EMBL" id="VSRR010116062">
    <property type="protein sequence ID" value="MPC98900.1"/>
    <property type="molecule type" value="Genomic_DNA"/>
</dbReference>
<gene>
    <name evidence="1" type="ORF">E2C01_094286</name>
</gene>
<keyword evidence="2" id="KW-1185">Reference proteome</keyword>
<organism evidence="1 2">
    <name type="scientific">Portunus trituberculatus</name>
    <name type="common">Swimming crab</name>
    <name type="synonym">Neptunus trituberculatus</name>
    <dbReference type="NCBI Taxonomy" id="210409"/>
    <lineage>
        <taxon>Eukaryota</taxon>
        <taxon>Metazoa</taxon>
        <taxon>Ecdysozoa</taxon>
        <taxon>Arthropoda</taxon>
        <taxon>Crustacea</taxon>
        <taxon>Multicrustacea</taxon>
        <taxon>Malacostraca</taxon>
        <taxon>Eumalacostraca</taxon>
        <taxon>Eucarida</taxon>
        <taxon>Decapoda</taxon>
        <taxon>Pleocyemata</taxon>
        <taxon>Brachyura</taxon>
        <taxon>Eubrachyura</taxon>
        <taxon>Portunoidea</taxon>
        <taxon>Portunidae</taxon>
        <taxon>Portuninae</taxon>
        <taxon>Portunus</taxon>
    </lineage>
</organism>
<evidence type="ECO:0000313" key="1">
    <source>
        <dbReference type="EMBL" id="MPC98900.1"/>
    </source>
</evidence>
<accession>A0A5B7JQ12</accession>
<comment type="caution">
    <text evidence="1">The sequence shown here is derived from an EMBL/GenBank/DDBJ whole genome shotgun (WGS) entry which is preliminary data.</text>
</comment>
<dbReference type="AlphaFoldDB" id="A0A5B7JQ12"/>
<protein>
    <submittedName>
        <fullName evidence="1">Uncharacterized protein</fullName>
    </submittedName>
</protein>
<sequence length="19" mass="2145">MSSACLHSLQYRMSSLFPS</sequence>